<evidence type="ECO:0000256" key="3">
    <source>
        <dbReference type="ARBA" id="ARBA00022989"/>
    </source>
</evidence>
<feature type="domain" description="TM2" evidence="6">
    <location>
        <begin position="7"/>
        <end position="51"/>
    </location>
</feature>
<evidence type="ECO:0000256" key="1">
    <source>
        <dbReference type="ARBA" id="ARBA00004141"/>
    </source>
</evidence>
<keyword evidence="4 5" id="KW-0472">Membrane</keyword>
<evidence type="ECO:0000313" key="8">
    <source>
        <dbReference type="Proteomes" id="UP000176445"/>
    </source>
</evidence>
<reference evidence="7 8" key="1">
    <citation type="journal article" date="2016" name="Nat. Commun.">
        <title>Thousands of microbial genomes shed light on interconnected biogeochemical processes in an aquifer system.</title>
        <authorList>
            <person name="Anantharaman K."/>
            <person name="Brown C.T."/>
            <person name="Hug L.A."/>
            <person name="Sharon I."/>
            <person name="Castelle C.J."/>
            <person name="Probst A.J."/>
            <person name="Thomas B.C."/>
            <person name="Singh A."/>
            <person name="Wilkins M.J."/>
            <person name="Karaoz U."/>
            <person name="Brodie E.L."/>
            <person name="Williams K.H."/>
            <person name="Hubbard S.S."/>
            <person name="Banfield J.F."/>
        </authorList>
    </citation>
    <scope>NUCLEOTIDE SEQUENCE [LARGE SCALE GENOMIC DNA]</scope>
</reference>
<evidence type="ECO:0000313" key="7">
    <source>
        <dbReference type="EMBL" id="OGG51326.1"/>
    </source>
</evidence>
<sequence length="72" mass="8132">MSRRTKAILLALFLGGIGIHKFYLNKVGQGVLFLLFFWTLIPALIALIDVIRFAIMSNEDFDKAYPAYAPVK</sequence>
<protein>
    <recommendedName>
        <fullName evidence="6">TM2 domain-containing protein</fullName>
    </recommendedName>
</protein>
<evidence type="ECO:0000256" key="2">
    <source>
        <dbReference type="ARBA" id="ARBA00022692"/>
    </source>
</evidence>
<proteinExistence type="predicted"/>
<evidence type="ECO:0000256" key="5">
    <source>
        <dbReference type="SAM" id="Phobius"/>
    </source>
</evidence>
<gene>
    <name evidence="7" type="ORF">A2704_01485</name>
</gene>
<feature type="transmembrane region" description="Helical" evidence="5">
    <location>
        <begin position="30"/>
        <end position="55"/>
    </location>
</feature>
<dbReference type="Pfam" id="PF05154">
    <property type="entry name" value="TM2"/>
    <property type="match status" value="1"/>
</dbReference>
<dbReference type="AlphaFoldDB" id="A0A1F6CQ74"/>
<dbReference type="Proteomes" id="UP000176445">
    <property type="component" value="Unassembled WGS sequence"/>
</dbReference>
<feature type="transmembrane region" description="Helical" evidence="5">
    <location>
        <begin position="7"/>
        <end position="24"/>
    </location>
</feature>
<name>A0A1F6CQ74_9BACT</name>
<organism evidence="7 8">
    <name type="scientific">Candidatus Kaiserbacteria bacterium RIFCSPHIGHO2_01_FULL_54_36b</name>
    <dbReference type="NCBI Taxonomy" id="1798483"/>
    <lineage>
        <taxon>Bacteria</taxon>
        <taxon>Candidatus Kaiseribacteriota</taxon>
    </lineage>
</organism>
<evidence type="ECO:0000256" key="4">
    <source>
        <dbReference type="ARBA" id="ARBA00023136"/>
    </source>
</evidence>
<dbReference type="GO" id="GO:0016020">
    <property type="term" value="C:membrane"/>
    <property type="evidence" value="ECO:0007669"/>
    <property type="project" value="UniProtKB-SubCell"/>
</dbReference>
<evidence type="ECO:0000259" key="6">
    <source>
        <dbReference type="Pfam" id="PF05154"/>
    </source>
</evidence>
<dbReference type="EMBL" id="MFKW01000031">
    <property type="protein sequence ID" value="OGG51326.1"/>
    <property type="molecule type" value="Genomic_DNA"/>
</dbReference>
<comment type="caution">
    <text evidence="7">The sequence shown here is derived from an EMBL/GenBank/DDBJ whole genome shotgun (WGS) entry which is preliminary data.</text>
</comment>
<keyword evidence="3 5" id="KW-1133">Transmembrane helix</keyword>
<dbReference type="InterPro" id="IPR007829">
    <property type="entry name" value="TM2"/>
</dbReference>
<keyword evidence="2 5" id="KW-0812">Transmembrane</keyword>
<accession>A0A1F6CQ74</accession>
<comment type="subcellular location">
    <subcellularLocation>
        <location evidence="1">Membrane</location>
        <topology evidence="1">Multi-pass membrane protein</topology>
    </subcellularLocation>
</comment>